<keyword evidence="5" id="KW-0274">FAD</keyword>
<dbReference type="CDD" id="cd00207">
    <property type="entry name" value="fer2"/>
    <property type="match status" value="1"/>
</dbReference>
<dbReference type="InterPro" id="IPR036010">
    <property type="entry name" value="2Fe-2S_ferredoxin-like_sf"/>
</dbReference>
<evidence type="ECO:0000256" key="1">
    <source>
        <dbReference type="ARBA" id="ARBA00001974"/>
    </source>
</evidence>
<dbReference type="InterPro" id="IPR039261">
    <property type="entry name" value="FNR_nucleotide-bd"/>
</dbReference>
<dbReference type="CDD" id="cd06214">
    <property type="entry name" value="PA_degradation_oxidoreductase_like"/>
    <property type="match status" value="1"/>
</dbReference>
<keyword evidence="4" id="KW-0479">Metal-binding</keyword>
<dbReference type="InterPro" id="IPR050415">
    <property type="entry name" value="MRET"/>
</dbReference>
<protein>
    <submittedName>
        <fullName evidence="11">Ferredoxin--NADP reductase</fullName>
    </submittedName>
</protein>
<keyword evidence="7" id="KW-0408">Iron</keyword>
<dbReference type="PROSITE" id="PS51085">
    <property type="entry name" value="2FE2S_FER_2"/>
    <property type="match status" value="1"/>
</dbReference>
<dbReference type="InterPro" id="IPR006058">
    <property type="entry name" value="2Fe2S_fd_BS"/>
</dbReference>
<keyword evidence="8" id="KW-0411">Iron-sulfur</keyword>
<dbReference type="Gene3D" id="3.40.50.80">
    <property type="entry name" value="Nucleotide-binding domain of ferredoxin-NADP reductase (FNR) module"/>
    <property type="match status" value="1"/>
</dbReference>
<reference evidence="11 12" key="1">
    <citation type="journal article" date="2018" name="Int. J. Syst. Evol. Microbiol.">
        <title>Adhaeribacter swui sp. nov., isolated from wet mud.</title>
        <authorList>
            <person name="Kim D.U."/>
            <person name="Kim K.W."/>
            <person name="Kang M.S."/>
            <person name="Kim J.Y."/>
            <person name="Jang J.H."/>
            <person name="Kim M.K."/>
        </authorList>
    </citation>
    <scope>NUCLEOTIDE SEQUENCE [LARGE SCALE GENOMIC DNA]</scope>
    <source>
        <strain evidence="11 12">KCTC 52873</strain>
    </source>
</reference>
<dbReference type="Gene3D" id="2.40.30.10">
    <property type="entry name" value="Translation factors"/>
    <property type="match status" value="1"/>
</dbReference>
<sequence>MSQANLQLKVVDITRETADAITIHLEHPEQKAIPYLAGQFLTLIVPINGKKERRAYSLCSSPAEHPRLSVTVKQVKNGLLSSYLVKNLKVGDTLEVLPPMGHFNLTPEATKNRTVVLIAAGSGITPLMAMAKSVLHHEPNSQVRLIYGNRHADSVIFKNQLQTLEQQFPERLRVTHVYSQAVASDKPVKSGGSFFSRLFGKSKEPEVVNTPAVNNTNTYSGRINRNLLLKILEDLNEKNSPATEFYLCGPEGLMAEAKTALQMLQVPTTQIFKESFVSSGNNSADAGVSSPVIEEGAHAIQDQEVTIKFEGQIYQVAVTKNETILEAALSQDIDLPFSCQAGLCTACMGKCLSGKVHMDEREGLSDAEVAQGYVLTCVGHPLTSDVVIEIG</sequence>
<dbReference type="SUPFAM" id="SSF63380">
    <property type="entry name" value="Riboflavin synthase domain-like"/>
    <property type="match status" value="1"/>
</dbReference>
<dbReference type="SUPFAM" id="SSF52343">
    <property type="entry name" value="Ferredoxin reductase-like, C-terminal NADP-linked domain"/>
    <property type="match status" value="1"/>
</dbReference>
<keyword evidence="6" id="KW-0560">Oxidoreductase</keyword>
<evidence type="ECO:0000256" key="8">
    <source>
        <dbReference type="ARBA" id="ARBA00023014"/>
    </source>
</evidence>
<dbReference type="PANTHER" id="PTHR47354">
    <property type="entry name" value="NADH OXIDOREDUCTASE HCR"/>
    <property type="match status" value="1"/>
</dbReference>
<dbReference type="Pfam" id="PF00970">
    <property type="entry name" value="FAD_binding_6"/>
    <property type="match status" value="1"/>
</dbReference>
<evidence type="ECO:0000256" key="6">
    <source>
        <dbReference type="ARBA" id="ARBA00023002"/>
    </source>
</evidence>
<dbReference type="EMBL" id="CP055156">
    <property type="protein sequence ID" value="QNF34874.1"/>
    <property type="molecule type" value="Genomic_DNA"/>
</dbReference>
<dbReference type="InterPro" id="IPR001709">
    <property type="entry name" value="Flavoprot_Pyr_Nucl_cyt_Rdtase"/>
</dbReference>
<dbReference type="InterPro" id="IPR008333">
    <property type="entry name" value="Cbr1-like_FAD-bd_dom"/>
</dbReference>
<dbReference type="GO" id="GO:0051537">
    <property type="term" value="F:2 iron, 2 sulfur cluster binding"/>
    <property type="evidence" value="ECO:0007669"/>
    <property type="project" value="UniProtKB-KW"/>
</dbReference>
<dbReference type="AlphaFoldDB" id="A0A7G7GCJ0"/>
<dbReference type="GO" id="GO:0046872">
    <property type="term" value="F:metal ion binding"/>
    <property type="evidence" value="ECO:0007669"/>
    <property type="project" value="UniProtKB-KW"/>
</dbReference>
<feature type="domain" description="2Fe-2S ferredoxin-type" evidence="9">
    <location>
        <begin position="303"/>
        <end position="391"/>
    </location>
</feature>
<evidence type="ECO:0000256" key="4">
    <source>
        <dbReference type="ARBA" id="ARBA00022723"/>
    </source>
</evidence>
<dbReference type="InterPro" id="IPR017938">
    <property type="entry name" value="Riboflavin_synthase-like_b-brl"/>
</dbReference>
<dbReference type="PRINTS" id="PR00406">
    <property type="entry name" value="CYTB5RDTASE"/>
</dbReference>
<feature type="domain" description="FAD-binding FR-type" evidence="10">
    <location>
        <begin position="3"/>
        <end position="106"/>
    </location>
</feature>
<dbReference type="Proteomes" id="UP000515237">
    <property type="component" value="Chromosome"/>
</dbReference>
<keyword evidence="3" id="KW-0001">2Fe-2S</keyword>
<evidence type="ECO:0000256" key="7">
    <source>
        <dbReference type="ARBA" id="ARBA00023004"/>
    </source>
</evidence>
<dbReference type="GO" id="GO:0016491">
    <property type="term" value="F:oxidoreductase activity"/>
    <property type="evidence" value="ECO:0007669"/>
    <property type="project" value="UniProtKB-KW"/>
</dbReference>
<accession>A0A7G7GCJ0</accession>
<dbReference type="PROSITE" id="PS00197">
    <property type="entry name" value="2FE2S_FER_1"/>
    <property type="match status" value="1"/>
</dbReference>
<dbReference type="Gene3D" id="3.10.20.30">
    <property type="match status" value="1"/>
</dbReference>
<keyword evidence="2" id="KW-0285">Flavoprotein</keyword>
<evidence type="ECO:0000259" key="10">
    <source>
        <dbReference type="PROSITE" id="PS51384"/>
    </source>
</evidence>
<evidence type="ECO:0000256" key="2">
    <source>
        <dbReference type="ARBA" id="ARBA00022630"/>
    </source>
</evidence>
<dbReference type="InterPro" id="IPR001433">
    <property type="entry name" value="OxRdtase_FAD/NAD-bd"/>
</dbReference>
<dbReference type="SUPFAM" id="SSF54292">
    <property type="entry name" value="2Fe-2S ferredoxin-like"/>
    <property type="match status" value="1"/>
</dbReference>
<dbReference type="Pfam" id="PF00111">
    <property type="entry name" value="Fer2"/>
    <property type="match status" value="1"/>
</dbReference>
<organism evidence="11 12">
    <name type="scientific">Adhaeribacter swui</name>
    <dbReference type="NCBI Taxonomy" id="2086471"/>
    <lineage>
        <taxon>Bacteria</taxon>
        <taxon>Pseudomonadati</taxon>
        <taxon>Bacteroidota</taxon>
        <taxon>Cytophagia</taxon>
        <taxon>Cytophagales</taxon>
        <taxon>Hymenobacteraceae</taxon>
        <taxon>Adhaeribacter</taxon>
    </lineage>
</organism>
<dbReference type="KEGG" id="aswu:HUW51_19890"/>
<comment type="cofactor">
    <cofactor evidence="1">
        <name>FAD</name>
        <dbReference type="ChEBI" id="CHEBI:57692"/>
    </cofactor>
</comment>
<dbReference type="RefSeq" id="WP_185271368.1">
    <property type="nucleotide sequence ID" value="NZ_CP055156.1"/>
</dbReference>
<dbReference type="InterPro" id="IPR012675">
    <property type="entry name" value="Beta-grasp_dom_sf"/>
</dbReference>
<dbReference type="InterPro" id="IPR017927">
    <property type="entry name" value="FAD-bd_FR_type"/>
</dbReference>
<dbReference type="PRINTS" id="PR00371">
    <property type="entry name" value="FPNCR"/>
</dbReference>
<gene>
    <name evidence="11" type="ORF">HUW51_19890</name>
</gene>
<dbReference type="GO" id="GO:0050660">
    <property type="term" value="F:flavin adenine dinucleotide binding"/>
    <property type="evidence" value="ECO:0007669"/>
    <property type="project" value="TreeGrafter"/>
</dbReference>
<dbReference type="Pfam" id="PF00175">
    <property type="entry name" value="NAD_binding_1"/>
    <property type="match status" value="1"/>
</dbReference>
<dbReference type="PROSITE" id="PS51384">
    <property type="entry name" value="FAD_FR"/>
    <property type="match status" value="1"/>
</dbReference>
<name>A0A7G7GCJ0_9BACT</name>
<dbReference type="PANTHER" id="PTHR47354:SF8">
    <property type="entry name" value="1,2-PHENYLACETYL-COA EPOXIDASE, SUBUNIT E"/>
    <property type="match status" value="1"/>
</dbReference>
<evidence type="ECO:0000313" key="11">
    <source>
        <dbReference type="EMBL" id="QNF34874.1"/>
    </source>
</evidence>
<proteinExistence type="predicted"/>
<keyword evidence="12" id="KW-1185">Reference proteome</keyword>
<evidence type="ECO:0000256" key="3">
    <source>
        <dbReference type="ARBA" id="ARBA00022714"/>
    </source>
</evidence>
<evidence type="ECO:0000259" key="9">
    <source>
        <dbReference type="PROSITE" id="PS51085"/>
    </source>
</evidence>
<evidence type="ECO:0000313" key="12">
    <source>
        <dbReference type="Proteomes" id="UP000515237"/>
    </source>
</evidence>
<evidence type="ECO:0000256" key="5">
    <source>
        <dbReference type="ARBA" id="ARBA00022827"/>
    </source>
</evidence>
<dbReference type="InterPro" id="IPR001041">
    <property type="entry name" value="2Fe-2S_ferredoxin-type"/>
</dbReference>